<keyword evidence="2" id="KW-1185">Reference proteome</keyword>
<dbReference type="KEGG" id="xdi:EZH22_31085"/>
<evidence type="ECO:0000313" key="2">
    <source>
        <dbReference type="Proteomes" id="UP000596427"/>
    </source>
</evidence>
<dbReference type="Proteomes" id="UP000596427">
    <property type="component" value="Plasmid unnamed3"/>
</dbReference>
<accession>A0A974PVU7</accession>
<protein>
    <submittedName>
        <fullName evidence="1">Uncharacterized protein</fullName>
    </submittedName>
</protein>
<dbReference type="EMBL" id="CP063365">
    <property type="protein sequence ID" value="QRG10218.1"/>
    <property type="molecule type" value="Genomic_DNA"/>
</dbReference>
<organism evidence="1 2">
    <name type="scientific">Xanthobacter dioxanivorans</name>
    <dbReference type="NCBI Taxonomy" id="2528964"/>
    <lineage>
        <taxon>Bacteria</taxon>
        <taxon>Pseudomonadati</taxon>
        <taxon>Pseudomonadota</taxon>
        <taxon>Alphaproteobacteria</taxon>
        <taxon>Hyphomicrobiales</taxon>
        <taxon>Xanthobacteraceae</taxon>
        <taxon>Xanthobacter</taxon>
    </lineage>
</organism>
<sequence>MSARPESDLPDEVDGTLPAVTDGTYPGKIHPGALCEALGELVERLSFMQAPALETHIEAVPANADEVREFLASLGAELGRFFETVQAAVVQQTEAAAAWIELDSRELNEEVTYASTVSTDGGMKQLLEGLNGGLDAVGEELGAVRSEVAAYLADYYSPETAPAAAAPAL</sequence>
<proteinExistence type="predicted"/>
<dbReference type="RefSeq" id="WP_203197093.1">
    <property type="nucleotide sequence ID" value="NZ_CP063365.1"/>
</dbReference>
<geneLocation type="plasmid" evidence="1 2">
    <name>unnamed3</name>
</geneLocation>
<gene>
    <name evidence="1" type="ORF">EZH22_31085</name>
</gene>
<keyword evidence="1" id="KW-0614">Plasmid</keyword>
<dbReference type="AlphaFoldDB" id="A0A974PVU7"/>
<reference evidence="1 2" key="1">
    <citation type="submission" date="2020-10" db="EMBL/GenBank/DDBJ databases">
        <title>Degradation of 1,4-Dioxane by Xanthobacter sp. YN2, via a Novel Group-2 Soluble Di-Iron Monooxygenase.</title>
        <authorList>
            <person name="Ma F."/>
            <person name="Wang Y."/>
            <person name="Yang J."/>
            <person name="Guo H."/>
            <person name="Su D."/>
            <person name="Yu L."/>
        </authorList>
    </citation>
    <scope>NUCLEOTIDE SEQUENCE [LARGE SCALE GENOMIC DNA]</scope>
    <source>
        <strain evidence="1 2">YN2</strain>
        <plasmid evidence="1 2">unnamed3</plasmid>
    </source>
</reference>
<name>A0A974PVU7_9HYPH</name>
<evidence type="ECO:0000313" key="1">
    <source>
        <dbReference type="EMBL" id="QRG10218.1"/>
    </source>
</evidence>